<dbReference type="GO" id="GO:0008236">
    <property type="term" value="F:serine-type peptidase activity"/>
    <property type="evidence" value="ECO:0007669"/>
    <property type="project" value="UniProtKB-KW"/>
</dbReference>
<evidence type="ECO:0000256" key="2">
    <source>
        <dbReference type="ARBA" id="ARBA00022670"/>
    </source>
</evidence>
<name>A0A1I4SS00_9HYPH</name>
<organism evidence="7 8">
    <name type="scientific">Pleomorphomonas diazotrophica</name>
    <dbReference type="NCBI Taxonomy" id="1166257"/>
    <lineage>
        <taxon>Bacteria</taxon>
        <taxon>Pseudomonadati</taxon>
        <taxon>Pseudomonadota</taxon>
        <taxon>Alphaproteobacteria</taxon>
        <taxon>Hyphomicrobiales</taxon>
        <taxon>Pleomorphomonadaceae</taxon>
        <taxon>Pleomorphomonas</taxon>
    </lineage>
</organism>
<keyword evidence="4" id="KW-0720">Serine protease</keyword>
<dbReference type="InterPro" id="IPR004635">
    <property type="entry name" value="Pept_S49_SppA"/>
</dbReference>
<dbReference type="InterPro" id="IPR047272">
    <property type="entry name" value="S49_SppA_C"/>
</dbReference>
<evidence type="ECO:0000313" key="7">
    <source>
        <dbReference type="EMBL" id="PKR88493.1"/>
    </source>
</evidence>
<keyword evidence="2" id="KW-0645">Protease</keyword>
<evidence type="ECO:0000313" key="8">
    <source>
        <dbReference type="Proteomes" id="UP000233491"/>
    </source>
</evidence>
<sequence length="318" mass="33778">MTLDADAIVERRRLRRRLYVWRGITLLLAIGLAVALGLFAGGGMSGKGGPHIARVTVSGMILADAAQRKMLKDLASSDAVKAVIVSIDSPGGTTVGGEELYDGLRRIAEKKPVAATMGTLATSAGYMTAIAADRIFAERTSITGSIGVLFQYGNVGALMQKIGVDVKTIKSAPLKAEPSPFTYPEQPGAAAMIQRLVDDTYAWFVDIVAERRGLQRADVLRAADGSIYSGRQALDLKLVDEIGGEDAAIAWLEGTKGIEKDLKVVDWSPEQPYAGLGLADRAMAAVGRLIGIDLSAWNSEGRLDGLVSVWHPQSSNLQ</sequence>
<evidence type="ECO:0000256" key="3">
    <source>
        <dbReference type="ARBA" id="ARBA00022801"/>
    </source>
</evidence>
<evidence type="ECO:0000256" key="4">
    <source>
        <dbReference type="ARBA" id="ARBA00022825"/>
    </source>
</evidence>
<dbReference type="Gene3D" id="6.20.330.10">
    <property type="match status" value="1"/>
</dbReference>
<dbReference type="Proteomes" id="UP000233491">
    <property type="component" value="Unassembled WGS sequence"/>
</dbReference>
<dbReference type="NCBIfam" id="TIGR00706">
    <property type="entry name" value="SppA_dom"/>
    <property type="match status" value="1"/>
</dbReference>
<keyword evidence="5" id="KW-1133">Transmembrane helix</keyword>
<dbReference type="RefSeq" id="WP_101289946.1">
    <property type="nucleotide sequence ID" value="NZ_FOUQ01000004.1"/>
</dbReference>
<dbReference type="EMBL" id="PJNW01000011">
    <property type="protein sequence ID" value="PKR88493.1"/>
    <property type="molecule type" value="Genomic_DNA"/>
</dbReference>
<dbReference type="CDD" id="cd07023">
    <property type="entry name" value="S49_Sppa_N_C"/>
    <property type="match status" value="1"/>
</dbReference>
<keyword evidence="5" id="KW-0472">Membrane</keyword>
<keyword evidence="5" id="KW-0812">Transmembrane</keyword>
<proteinExistence type="inferred from homology"/>
<dbReference type="InterPro" id="IPR002142">
    <property type="entry name" value="Peptidase_S49"/>
</dbReference>
<dbReference type="OrthoDB" id="9764363at2"/>
<dbReference type="PANTHER" id="PTHR42987">
    <property type="entry name" value="PEPTIDASE S49"/>
    <property type="match status" value="1"/>
</dbReference>
<dbReference type="Gene3D" id="3.90.226.10">
    <property type="entry name" value="2-enoyl-CoA Hydratase, Chain A, domain 1"/>
    <property type="match status" value="1"/>
</dbReference>
<keyword evidence="8" id="KW-1185">Reference proteome</keyword>
<evidence type="ECO:0000256" key="1">
    <source>
        <dbReference type="ARBA" id="ARBA00008683"/>
    </source>
</evidence>
<dbReference type="SUPFAM" id="SSF52096">
    <property type="entry name" value="ClpP/crotonase"/>
    <property type="match status" value="1"/>
</dbReference>
<dbReference type="PANTHER" id="PTHR42987:SF6">
    <property type="entry name" value="PROTEINASE IV"/>
    <property type="match status" value="1"/>
</dbReference>
<feature type="domain" description="Peptidase S49" evidence="6">
    <location>
        <begin position="108"/>
        <end position="258"/>
    </location>
</feature>
<comment type="similarity">
    <text evidence="1">Belongs to the peptidase S49 family.</text>
</comment>
<gene>
    <name evidence="7" type="primary">sppA</name>
    <name evidence="7" type="ORF">CXZ10_13900</name>
</gene>
<keyword evidence="3" id="KW-0378">Hydrolase</keyword>
<dbReference type="GO" id="GO:0006508">
    <property type="term" value="P:proteolysis"/>
    <property type="evidence" value="ECO:0007669"/>
    <property type="project" value="UniProtKB-KW"/>
</dbReference>
<protein>
    <submittedName>
        <fullName evidence="7">Signal peptide peptidase SppA</fullName>
    </submittedName>
</protein>
<dbReference type="InterPro" id="IPR029045">
    <property type="entry name" value="ClpP/crotonase-like_dom_sf"/>
</dbReference>
<comment type="caution">
    <text evidence="7">The sequence shown here is derived from an EMBL/GenBank/DDBJ whole genome shotgun (WGS) entry which is preliminary data.</text>
</comment>
<reference evidence="7 8" key="1">
    <citation type="submission" date="2017-12" db="EMBL/GenBank/DDBJ databases">
        <title>Anaerobic carbon monoxide metabolism by Pleomorphomonas carboxyditropha sp. nov., a new mesophilic hydrogenogenic carboxidotroph.</title>
        <authorList>
            <person name="Esquivel-Elizondo S."/>
            <person name="Krajmalnik-Brown R."/>
        </authorList>
    </citation>
    <scope>NUCLEOTIDE SEQUENCE [LARGE SCALE GENOMIC DNA]</scope>
    <source>
        <strain evidence="7 8">R5-392</strain>
    </source>
</reference>
<accession>A0A1I4SS00</accession>
<dbReference type="AlphaFoldDB" id="A0A1I4SS00"/>
<evidence type="ECO:0000259" key="6">
    <source>
        <dbReference type="Pfam" id="PF01343"/>
    </source>
</evidence>
<dbReference type="Pfam" id="PF01343">
    <property type="entry name" value="Peptidase_S49"/>
    <property type="match status" value="1"/>
</dbReference>
<evidence type="ECO:0000256" key="5">
    <source>
        <dbReference type="SAM" id="Phobius"/>
    </source>
</evidence>
<feature type="transmembrane region" description="Helical" evidence="5">
    <location>
        <begin position="19"/>
        <end position="40"/>
    </location>
</feature>